<evidence type="ECO:0000313" key="4">
    <source>
        <dbReference type="Proteomes" id="UP000248330"/>
    </source>
</evidence>
<organism evidence="3 4">
    <name type="scientific">Sinimarinibacterium flocculans</name>
    <dbReference type="NCBI Taxonomy" id="985250"/>
    <lineage>
        <taxon>Bacteria</taxon>
        <taxon>Pseudomonadati</taxon>
        <taxon>Pseudomonadota</taxon>
        <taxon>Gammaproteobacteria</taxon>
        <taxon>Nevskiales</taxon>
        <taxon>Nevskiaceae</taxon>
        <taxon>Sinimarinibacterium</taxon>
    </lineage>
</organism>
<name>A0A318E9K0_9GAMM</name>
<gene>
    <name evidence="3" type="ORF">C8D93_104295</name>
</gene>
<dbReference type="GO" id="GO:0004672">
    <property type="term" value="F:protein kinase activity"/>
    <property type="evidence" value="ECO:0007669"/>
    <property type="project" value="InterPro"/>
</dbReference>
<dbReference type="Gene3D" id="1.10.510.10">
    <property type="entry name" value="Transferase(Phosphotransferase) domain 1"/>
    <property type="match status" value="1"/>
</dbReference>
<sequence length="658" mass="74550">MASKAESPPPGLLRELGALTTSTYRLSQGFVPLLRLLASDADVTRDDLAQAVDQAFAGLYRHPLLRQTERLTGYLRARRLIPNEQSTEDLIRFMVDQAVARSPVQVPEQIVDEFWQFFEELFSSPELKGLGELSLDMVRLVIRTYEPLLVEIVNILKAGRRFNAWQLQEILRRAALIRGDVLIVRRQIRALRYIKPFFQTDPRDFKAQAQIVARMVREFGPFFVKMAQVAAANADFLPEEIARELAVFHEDVPPMSEDEVIQAFVESHGKPPHKLYLDFDPARPVKSGSIGSVYFAKKPFAEDGREVLRPVVIKVGRQNIDREFAIGKLVLGLAIMSSQYWAPHSKLTPFLRAMQEQVDEFVAGFMAELDFDAEAANHLRFEQRSLRSTMWRVPQIYGHSRRIIEMEYLSDAASLTRALASMPSAERRRFQRQVSERLLYTLLHHVFVHHEIHGDLHPGNIMVDRTGTLYLIDWGNVVGLDGKWGAVWDYLAAAVTADTDLLADALIRVSTQPEATAARRPQIKAALDETLRKKGVTPLTRRNFVTELRRGGFDGLHARGQTVLHLMSNTQQTGLVIQRDYLHLSRALFAAAGSFGSLYENDPKQRLAADLLRSLVRLPVTLTQDRLHDELGLLRGRMARVLPLPRGWRARIAALPSA</sequence>
<keyword evidence="3" id="KW-0830">Ubiquinone</keyword>
<dbReference type="InterPro" id="IPR000719">
    <property type="entry name" value="Prot_kinase_dom"/>
</dbReference>
<dbReference type="SUPFAM" id="SSF56112">
    <property type="entry name" value="Protein kinase-like (PK-like)"/>
    <property type="match status" value="1"/>
</dbReference>
<comment type="caution">
    <text evidence="3">The sequence shown here is derived from an EMBL/GenBank/DDBJ whole genome shotgun (WGS) entry which is preliminary data.</text>
</comment>
<keyword evidence="3" id="KW-0418">Kinase</keyword>
<protein>
    <submittedName>
        <fullName evidence="3">Putative unusual protein kinase regulating ubiquinone biosynthesis (AarF/ABC1/UbiB family)</fullName>
    </submittedName>
</protein>
<dbReference type="InterPro" id="IPR011009">
    <property type="entry name" value="Kinase-like_dom_sf"/>
</dbReference>
<dbReference type="InterPro" id="IPR050154">
    <property type="entry name" value="UbiB_kinase"/>
</dbReference>
<evidence type="ECO:0000259" key="2">
    <source>
        <dbReference type="PROSITE" id="PS50011"/>
    </source>
</evidence>
<dbReference type="PANTHER" id="PTHR10566:SF113">
    <property type="entry name" value="PROTEIN ACTIVITY OF BC1 COMPLEX KINASE 7, CHLOROPLASTIC"/>
    <property type="match status" value="1"/>
</dbReference>
<dbReference type="Pfam" id="PF03109">
    <property type="entry name" value="ABC1"/>
    <property type="match status" value="1"/>
</dbReference>
<dbReference type="PROSITE" id="PS50011">
    <property type="entry name" value="PROTEIN_KINASE_DOM"/>
    <property type="match status" value="1"/>
</dbReference>
<dbReference type="RefSeq" id="WP_110265081.1">
    <property type="nucleotide sequence ID" value="NZ_CAWNXA010000004.1"/>
</dbReference>
<reference evidence="3 4" key="1">
    <citation type="submission" date="2018-04" db="EMBL/GenBank/DDBJ databases">
        <title>Genomic Encyclopedia of Type Strains, Phase IV (KMG-IV): sequencing the most valuable type-strain genomes for metagenomic binning, comparative biology and taxonomic classification.</title>
        <authorList>
            <person name="Goeker M."/>
        </authorList>
    </citation>
    <scope>NUCLEOTIDE SEQUENCE [LARGE SCALE GENOMIC DNA]</scope>
    <source>
        <strain evidence="3 4">DSM 104150</strain>
    </source>
</reference>
<evidence type="ECO:0000256" key="1">
    <source>
        <dbReference type="ARBA" id="ARBA00009670"/>
    </source>
</evidence>
<proteinExistence type="inferred from homology"/>
<evidence type="ECO:0000313" key="3">
    <source>
        <dbReference type="EMBL" id="PXV68595.1"/>
    </source>
</evidence>
<feature type="domain" description="Protein kinase" evidence="2">
    <location>
        <begin position="279"/>
        <end position="631"/>
    </location>
</feature>
<keyword evidence="4" id="KW-1185">Reference proteome</keyword>
<dbReference type="OrthoDB" id="5712114at2"/>
<dbReference type="AlphaFoldDB" id="A0A318E9K0"/>
<keyword evidence="3" id="KW-0808">Transferase</keyword>
<accession>A0A318E9K0</accession>
<dbReference type="InterPro" id="IPR004147">
    <property type="entry name" value="ABC1_dom"/>
</dbReference>
<dbReference type="PANTHER" id="PTHR10566">
    <property type="entry name" value="CHAPERONE-ACTIVITY OF BC1 COMPLEX CABC1 -RELATED"/>
    <property type="match status" value="1"/>
</dbReference>
<dbReference type="Proteomes" id="UP000248330">
    <property type="component" value="Unassembled WGS sequence"/>
</dbReference>
<dbReference type="EMBL" id="QICN01000004">
    <property type="protein sequence ID" value="PXV68595.1"/>
    <property type="molecule type" value="Genomic_DNA"/>
</dbReference>
<dbReference type="CDD" id="cd05121">
    <property type="entry name" value="ABC1_ADCK3-like"/>
    <property type="match status" value="1"/>
</dbReference>
<dbReference type="GO" id="GO:0005524">
    <property type="term" value="F:ATP binding"/>
    <property type="evidence" value="ECO:0007669"/>
    <property type="project" value="InterPro"/>
</dbReference>
<comment type="similarity">
    <text evidence="1">Belongs to the protein kinase superfamily. ADCK protein kinase family.</text>
</comment>